<feature type="transmembrane region" description="Helical" evidence="6">
    <location>
        <begin position="202"/>
        <end position="227"/>
    </location>
</feature>
<dbReference type="EMBL" id="CAJNOR010002264">
    <property type="protein sequence ID" value="CAF1270297.1"/>
    <property type="molecule type" value="Genomic_DNA"/>
</dbReference>
<dbReference type="InterPro" id="IPR019402">
    <property type="entry name" value="CWH43_N"/>
</dbReference>
<dbReference type="PANTHER" id="PTHR21324">
    <property type="entry name" value="FASTING-INDUCIBLE INTEGRAL MEMBRANE PROTEIN TM6P1-RELATED"/>
    <property type="match status" value="1"/>
</dbReference>
<dbReference type="GO" id="GO:0005886">
    <property type="term" value="C:plasma membrane"/>
    <property type="evidence" value="ECO:0007669"/>
    <property type="project" value="TreeGrafter"/>
</dbReference>
<evidence type="ECO:0000259" key="7">
    <source>
        <dbReference type="Pfam" id="PF10277"/>
    </source>
</evidence>
<organism evidence="8 10">
    <name type="scientific">Adineta ricciae</name>
    <name type="common">Rotifer</name>
    <dbReference type="NCBI Taxonomy" id="249248"/>
    <lineage>
        <taxon>Eukaryota</taxon>
        <taxon>Metazoa</taxon>
        <taxon>Spiralia</taxon>
        <taxon>Gnathifera</taxon>
        <taxon>Rotifera</taxon>
        <taxon>Eurotatoria</taxon>
        <taxon>Bdelloidea</taxon>
        <taxon>Adinetida</taxon>
        <taxon>Adinetidae</taxon>
        <taxon>Adineta</taxon>
    </lineage>
</organism>
<keyword evidence="5 6" id="KW-0472">Membrane</keyword>
<dbReference type="Pfam" id="PF10277">
    <property type="entry name" value="Frag1"/>
    <property type="match status" value="1"/>
</dbReference>
<dbReference type="Proteomes" id="UP000663852">
    <property type="component" value="Unassembled WGS sequence"/>
</dbReference>
<keyword evidence="4 6" id="KW-1133">Transmembrane helix</keyword>
<evidence type="ECO:0000256" key="1">
    <source>
        <dbReference type="ARBA" id="ARBA00004127"/>
    </source>
</evidence>
<evidence type="ECO:0000256" key="2">
    <source>
        <dbReference type="ARBA" id="ARBA00006565"/>
    </source>
</evidence>
<comment type="similarity">
    <text evidence="2">Belongs to the DRAM/TMEM150 family.</text>
</comment>
<feature type="transmembrane region" description="Helical" evidence="6">
    <location>
        <begin position="70"/>
        <end position="93"/>
    </location>
</feature>
<dbReference type="Proteomes" id="UP000663828">
    <property type="component" value="Unassembled WGS sequence"/>
</dbReference>
<reference evidence="8" key="1">
    <citation type="submission" date="2021-02" db="EMBL/GenBank/DDBJ databases">
        <authorList>
            <person name="Nowell W R."/>
        </authorList>
    </citation>
    <scope>NUCLEOTIDE SEQUENCE</scope>
</reference>
<feature type="transmembrane region" description="Helical" evidence="6">
    <location>
        <begin position="17"/>
        <end position="41"/>
    </location>
</feature>
<protein>
    <recommendedName>
        <fullName evidence="7">CWH43-like N-terminal domain-containing protein</fullName>
    </recommendedName>
</protein>
<gene>
    <name evidence="9" type="ORF">EDS130_LOCUS36389</name>
    <name evidence="8" type="ORF">XAT740_LOCUS27258</name>
</gene>
<dbReference type="InterPro" id="IPR050911">
    <property type="entry name" value="DRAM/TMEM150_Autophagy_Mod"/>
</dbReference>
<evidence type="ECO:0000256" key="3">
    <source>
        <dbReference type="ARBA" id="ARBA00022692"/>
    </source>
</evidence>
<evidence type="ECO:0000313" key="10">
    <source>
        <dbReference type="Proteomes" id="UP000663828"/>
    </source>
</evidence>
<feature type="domain" description="CWH43-like N-terminal" evidence="7">
    <location>
        <begin position="25"/>
        <end position="225"/>
    </location>
</feature>
<keyword evidence="10" id="KW-1185">Reference proteome</keyword>
<evidence type="ECO:0000313" key="9">
    <source>
        <dbReference type="EMBL" id="CAF1406401.1"/>
    </source>
</evidence>
<dbReference type="GO" id="GO:0012505">
    <property type="term" value="C:endomembrane system"/>
    <property type="evidence" value="ECO:0007669"/>
    <property type="project" value="UniProtKB-SubCell"/>
</dbReference>
<dbReference type="OrthoDB" id="10032492at2759"/>
<accession>A0A815BGG6</accession>
<feature type="transmembrane region" description="Helical" evidence="6">
    <location>
        <begin position="132"/>
        <end position="155"/>
    </location>
</feature>
<feature type="transmembrane region" description="Helical" evidence="6">
    <location>
        <begin position="167"/>
        <end position="190"/>
    </location>
</feature>
<evidence type="ECO:0000256" key="4">
    <source>
        <dbReference type="ARBA" id="ARBA00022989"/>
    </source>
</evidence>
<evidence type="ECO:0000256" key="6">
    <source>
        <dbReference type="SAM" id="Phobius"/>
    </source>
</evidence>
<evidence type="ECO:0000256" key="5">
    <source>
        <dbReference type="ARBA" id="ARBA00023136"/>
    </source>
</evidence>
<comment type="caution">
    <text evidence="8">The sequence shown here is derived from an EMBL/GenBank/DDBJ whole genome shotgun (WGS) entry which is preliminary data.</text>
</comment>
<dbReference type="AlphaFoldDB" id="A0A815BGG6"/>
<name>A0A815BGG6_ADIRI</name>
<dbReference type="PANTHER" id="PTHR21324:SF2">
    <property type="entry name" value="EG:22E5.9 PROTEIN"/>
    <property type="match status" value="1"/>
</dbReference>
<keyword evidence="3 6" id="KW-0812">Transmembrane</keyword>
<sequence>MSIGTPSLTRRHGIYKFIGILTSTLASLAWLATVITLFGLWGGEDNFTQYESDDGEVPYISSVGARHKTVFIVGAALTGVFFVLTLIFTRLSFDVQTKRRSKRWISLISLICGIIAAVSLLLLSIFDSVDHSTLHFVFTGLFTAFTLLSAIFSTIYRFSRNEVNLAVYLRVLFISIVFPLAICFIVFSLVNRPANQTQLLSVAAAFEWTIAILFIIYLALFALDLILS</sequence>
<dbReference type="EMBL" id="CAJNOJ010000337">
    <property type="protein sequence ID" value="CAF1406401.1"/>
    <property type="molecule type" value="Genomic_DNA"/>
</dbReference>
<feature type="transmembrane region" description="Helical" evidence="6">
    <location>
        <begin position="105"/>
        <end position="126"/>
    </location>
</feature>
<comment type="subcellular location">
    <subcellularLocation>
        <location evidence="1">Endomembrane system</location>
        <topology evidence="1">Multi-pass membrane protein</topology>
    </subcellularLocation>
</comment>
<evidence type="ECO:0000313" key="8">
    <source>
        <dbReference type="EMBL" id="CAF1270297.1"/>
    </source>
</evidence>
<proteinExistence type="inferred from homology"/>